<feature type="domain" description="TonB-dependent receptor plug" evidence="15">
    <location>
        <begin position="67"/>
        <end position="172"/>
    </location>
</feature>
<keyword evidence="8 12" id="KW-0798">TonB box</keyword>
<organism evidence="16 17">
    <name type="scientific">Sphingobium chlorophenolicum L-1</name>
    <dbReference type="NCBI Taxonomy" id="690566"/>
    <lineage>
        <taxon>Bacteria</taxon>
        <taxon>Pseudomonadati</taxon>
        <taxon>Pseudomonadota</taxon>
        <taxon>Alphaproteobacteria</taxon>
        <taxon>Sphingomonadales</taxon>
        <taxon>Sphingomonadaceae</taxon>
        <taxon>Sphingobium</taxon>
    </lineage>
</organism>
<evidence type="ECO:0000256" key="9">
    <source>
        <dbReference type="ARBA" id="ARBA00023136"/>
    </source>
</evidence>
<evidence type="ECO:0000256" key="5">
    <source>
        <dbReference type="ARBA" id="ARBA00022692"/>
    </source>
</evidence>
<dbReference type="EMBL" id="CP002799">
    <property type="protein sequence ID" value="AEG51048.1"/>
    <property type="molecule type" value="Genomic_DNA"/>
</dbReference>
<keyword evidence="10 11" id="KW-0998">Cell outer membrane</keyword>
<dbReference type="Proteomes" id="UP000007150">
    <property type="component" value="Chromosome 2"/>
</dbReference>
<feature type="chain" id="PRO_5003334058" evidence="13">
    <location>
        <begin position="43"/>
        <end position="765"/>
    </location>
</feature>
<dbReference type="RefSeq" id="WP_013849278.1">
    <property type="nucleotide sequence ID" value="NC_015594.1"/>
</dbReference>
<gene>
    <name evidence="16" type="ORF">Sphch_3457</name>
</gene>
<feature type="signal peptide" evidence="13">
    <location>
        <begin position="1"/>
        <end position="42"/>
    </location>
</feature>
<evidence type="ECO:0000313" key="16">
    <source>
        <dbReference type="EMBL" id="AEG51048.1"/>
    </source>
</evidence>
<keyword evidence="3 11" id="KW-1134">Transmembrane beta strand</keyword>
<evidence type="ECO:0000256" key="12">
    <source>
        <dbReference type="RuleBase" id="RU003357"/>
    </source>
</evidence>
<dbReference type="Pfam" id="PF07715">
    <property type="entry name" value="Plug"/>
    <property type="match status" value="1"/>
</dbReference>
<keyword evidence="13" id="KW-0732">Signal</keyword>
<evidence type="ECO:0000256" key="10">
    <source>
        <dbReference type="ARBA" id="ARBA00023237"/>
    </source>
</evidence>
<evidence type="ECO:0000256" key="4">
    <source>
        <dbReference type="ARBA" id="ARBA00022496"/>
    </source>
</evidence>
<dbReference type="InterPro" id="IPR012910">
    <property type="entry name" value="Plug_dom"/>
</dbReference>
<dbReference type="SUPFAM" id="SSF56935">
    <property type="entry name" value="Porins"/>
    <property type="match status" value="1"/>
</dbReference>
<reference evidence="16 17" key="1">
    <citation type="submission" date="2011-05" db="EMBL/GenBank/DDBJ databases">
        <title>Complete sequence of chromosome 2 of Sphingobium chlorophenolicum L-1.</title>
        <authorList>
            <consortium name="US DOE Joint Genome Institute"/>
            <person name="Lucas S."/>
            <person name="Han J."/>
            <person name="Lapidus A."/>
            <person name="Cheng J.-F."/>
            <person name="Goodwin L."/>
            <person name="Pitluck S."/>
            <person name="Peters L."/>
            <person name="Daligault H."/>
            <person name="Han C."/>
            <person name="Tapia R."/>
            <person name="Land M."/>
            <person name="Hauser L."/>
            <person name="Kyrpides N."/>
            <person name="Ivanova N."/>
            <person name="Pagani I."/>
            <person name="Turner P."/>
            <person name="Copley S."/>
            <person name="Woyke T."/>
        </authorList>
    </citation>
    <scope>NUCLEOTIDE SEQUENCE [LARGE SCALE GENOMIC DNA]</scope>
    <source>
        <strain evidence="16 17">L-1</strain>
    </source>
</reference>
<evidence type="ECO:0000256" key="7">
    <source>
        <dbReference type="ARBA" id="ARBA00023065"/>
    </source>
</evidence>
<keyword evidence="9 11" id="KW-0472">Membrane</keyword>
<evidence type="ECO:0000256" key="6">
    <source>
        <dbReference type="ARBA" id="ARBA00023004"/>
    </source>
</evidence>
<proteinExistence type="inferred from homology"/>
<evidence type="ECO:0000256" key="13">
    <source>
        <dbReference type="SAM" id="SignalP"/>
    </source>
</evidence>
<comment type="subcellular location">
    <subcellularLocation>
        <location evidence="1 11">Cell outer membrane</location>
        <topology evidence="1 11">Multi-pass membrane protein</topology>
    </subcellularLocation>
</comment>
<protein>
    <submittedName>
        <fullName evidence="16">TonB-dependent receptor</fullName>
    </submittedName>
</protein>
<name>F6F3N6_SPHCR</name>
<dbReference type="InterPro" id="IPR000531">
    <property type="entry name" value="Beta-barrel_TonB"/>
</dbReference>
<keyword evidence="16" id="KW-0675">Receptor</keyword>
<keyword evidence="7" id="KW-0406">Ion transport</keyword>
<dbReference type="PANTHER" id="PTHR32552">
    <property type="entry name" value="FERRICHROME IRON RECEPTOR-RELATED"/>
    <property type="match status" value="1"/>
</dbReference>
<dbReference type="HOGENOM" id="CLU_008287_15_0_5"/>
<keyword evidence="6" id="KW-0408">Iron</keyword>
<evidence type="ECO:0000256" key="3">
    <source>
        <dbReference type="ARBA" id="ARBA00022452"/>
    </source>
</evidence>
<evidence type="ECO:0000259" key="15">
    <source>
        <dbReference type="Pfam" id="PF07715"/>
    </source>
</evidence>
<dbReference type="AlphaFoldDB" id="F6F3N6"/>
<dbReference type="PANTHER" id="PTHR32552:SF81">
    <property type="entry name" value="TONB-DEPENDENT OUTER MEMBRANE RECEPTOR"/>
    <property type="match status" value="1"/>
</dbReference>
<evidence type="ECO:0000256" key="11">
    <source>
        <dbReference type="PROSITE-ProRule" id="PRU01360"/>
    </source>
</evidence>
<dbReference type="Gene3D" id="2.40.170.20">
    <property type="entry name" value="TonB-dependent receptor, beta-barrel domain"/>
    <property type="match status" value="1"/>
</dbReference>
<dbReference type="GO" id="GO:0006826">
    <property type="term" value="P:iron ion transport"/>
    <property type="evidence" value="ECO:0007669"/>
    <property type="project" value="UniProtKB-KW"/>
</dbReference>
<keyword evidence="2 11" id="KW-0813">Transport</keyword>
<sequence>MKRAEIYLAGGAARKRRIFPATTSLLLASAALLPNTAFSQQAADQPATSANQIEDIVVTAQKRSENVQKVPIAISALGGEALANRGFDSLATLTKLAPSIQLSNFGPIAFVTQRGIGNENSMAGGDPGVAFHFDGVYVGRRVGTLFSAFDSARVEILRGPQGTLYGRNATGGSINYITKKPVDEFEANADVTIGNYDMWRLRGAINIPVTNGISTRIVGYKEKRDGFAHNSVPGGTEANDADNYGIRGHILAEVTSNFTALISGAYIHAGGIGSQPELRTPFPGSTTGQNLGGPPVPGTNNYLVNGTPLVNDLRPFHEAKNTSEFQDKTFRLISATLDLDLGPAAIKSITAYAKSTFRTQQDADFSSKDLGSLNLDEKARQFSQELQLSSTAGPGSVFNWIVGAYYFREKGYREITYRGSRYDILAAAAQVPYGFRIAGNVTSESYAFFGQATVRPTDRWSVTGGLRYTHDEKSGNNMGFQFQPPSYSGPVGGNWQKVTYRVATDYEIADAILGYASYSTGYKSGGINQAINPNVANAIFEPEFVKAAELGLKSQFFDKRLQLNLSAYRNKYDNLQFQIFGPVGPQAFNAEGATVKGIELEFQAAPTSWLRIDGSGAYTDATFDRQILQGIQLDGNRVQRTPKWTFNLGGSIDFPLGEIADARLRADYSYTGNIYYTAFNRNTPFPGLAGSDFAPSYQSVDLRAFLYSKDRKWTGELFMTNVFNTVQIGNVFRGIGFTDVAGGGGPELVTYKPPRQFGLRIGYSF</sequence>
<accession>F6F3N6</accession>
<keyword evidence="5 11" id="KW-0812">Transmembrane</keyword>
<evidence type="ECO:0000256" key="1">
    <source>
        <dbReference type="ARBA" id="ARBA00004571"/>
    </source>
</evidence>
<dbReference type="STRING" id="690566.Sphch_3457"/>
<feature type="domain" description="TonB-dependent receptor-like beta-barrel" evidence="14">
    <location>
        <begin position="283"/>
        <end position="713"/>
    </location>
</feature>
<dbReference type="Pfam" id="PF00593">
    <property type="entry name" value="TonB_dep_Rec_b-barrel"/>
    <property type="match status" value="1"/>
</dbReference>
<dbReference type="InterPro" id="IPR036942">
    <property type="entry name" value="Beta-barrel_TonB_sf"/>
</dbReference>
<keyword evidence="17" id="KW-1185">Reference proteome</keyword>
<dbReference type="PROSITE" id="PS52016">
    <property type="entry name" value="TONB_DEPENDENT_REC_3"/>
    <property type="match status" value="1"/>
</dbReference>
<keyword evidence="4" id="KW-0410">Iron transport</keyword>
<evidence type="ECO:0000313" key="17">
    <source>
        <dbReference type="Proteomes" id="UP000007150"/>
    </source>
</evidence>
<dbReference type="KEGG" id="sch:Sphch_3457"/>
<comment type="similarity">
    <text evidence="11 12">Belongs to the TonB-dependent receptor family.</text>
</comment>
<dbReference type="GO" id="GO:0009279">
    <property type="term" value="C:cell outer membrane"/>
    <property type="evidence" value="ECO:0007669"/>
    <property type="project" value="UniProtKB-SubCell"/>
</dbReference>
<evidence type="ECO:0000259" key="14">
    <source>
        <dbReference type="Pfam" id="PF00593"/>
    </source>
</evidence>
<dbReference type="InterPro" id="IPR039426">
    <property type="entry name" value="TonB-dep_rcpt-like"/>
</dbReference>
<evidence type="ECO:0000256" key="2">
    <source>
        <dbReference type="ARBA" id="ARBA00022448"/>
    </source>
</evidence>
<evidence type="ECO:0000256" key="8">
    <source>
        <dbReference type="ARBA" id="ARBA00023077"/>
    </source>
</evidence>